<dbReference type="KEGG" id="mbrn:90967793"/>
<dbReference type="Proteomes" id="UP000510686">
    <property type="component" value="Chromosome 3"/>
</dbReference>
<proteinExistence type="predicted"/>
<organism evidence="1 2">
    <name type="scientific">Metarhizium brunneum</name>
    <dbReference type="NCBI Taxonomy" id="500148"/>
    <lineage>
        <taxon>Eukaryota</taxon>
        <taxon>Fungi</taxon>
        <taxon>Dikarya</taxon>
        <taxon>Ascomycota</taxon>
        <taxon>Pezizomycotina</taxon>
        <taxon>Sordariomycetes</taxon>
        <taxon>Hypocreomycetidae</taxon>
        <taxon>Hypocreales</taxon>
        <taxon>Clavicipitaceae</taxon>
        <taxon>Metarhizium</taxon>
    </lineage>
</organism>
<keyword evidence="2" id="KW-1185">Reference proteome</keyword>
<gene>
    <name evidence="1" type="ORF">G6M90_00g055250</name>
</gene>
<dbReference type="GeneID" id="90967793"/>
<evidence type="ECO:0000313" key="1">
    <source>
        <dbReference type="EMBL" id="QLI68809.1"/>
    </source>
</evidence>
<sequence>MTTLYLSLVHAVARLQSQELKDIRRHIKALSRLPEPFLTRLPCQKGTFCQQSCTFVAHVEKFLMLPVHVAQKATGTDDERAAGALAEVGSHSHQYIKLHLQLDNPSTRSQPAPSVHTQR</sequence>
<name>A0A7D5Z7T1_9HYPO</name>
<dbReference type="AlphaFoldDB" id="A0A7D5Z7T1"/>
<accession>A0A7D5Z7T1</accession>
<evidence type="ECO:0000313" key="2">
    <source>
        <dbReference type="Proteomes" id="UP000510686"/>
    </source>
</evidence>
<reference evidence="1 2" key="1">
    <citation type="submission" date="2020-07" db="EMBL/GenBank/DDBJ databases">
        <title>Telomere length de novo assembly of all 7 chromosomes of the fungus, Metarhizium brunneum, using a novel assembly pipeline.</title>
        <authorList>
            <person name="Saud z."/>
            <person name="Kortsinoglou A."/>
            <person name="Kouvelis V.N."/>
            <person name="Butt T.M."/>
        </authorList>
    </citation>
    <scope>NUCLEOTIDE SEQUENCE [LARGE SCALE GENOMIC DNA]</scope>
    <source>
        <strain evidence="1 2">4556</strain>
    </source>
</reference>
<protein>
    <submittedName>
        <fullName evidence="1">Uncharacterized protein</fullName>
    </submittedName>
</protein>
<dbReference type="EMBL" id="CP058934">
    <property type="protein sequence ID" value="QLI68809.1"/>
    <property type="molecule type" value="Genomic_DNA"/>
</dbReference>
<dbReference type="RefSeq" id="XP_065986673.1">
    <property type="nucleotide sequence ID" value="XM_066130598.1"/>
</dbReference>